<dbReference type="PANTHER" id="PTHR48086">
    <property type="entry name" value="SODIUM/PROLINE SYMPORTER-RELATED"/>
    <property type="match status" value="1"/>
</dbReference>
<proteinExistence type="inferred from homology"/>
<feature type="transmembrane region" description="Helical" evidence="10">
    <location>
        <begin position="488"/>
        <end position="509"/>
    </location>
</feature>
<feature type="transmembrane region" description="Helical" evidence="10">
    <location>
        <begin position="117"/>
        <end position="133"/>
    </location>
</feature>
<feature type="transmembrane region" description="Helical" evidence="10">
    <location>
        <begin position="521"/>
        <end position="542"/>
    </location>
</feature>
<evidence type="ECO:0000256" key="4">
    <source>
        <dbReference type="ARBA" id="ARBA00022475"/>
    </source>
</evidence>
<feature type="transmembrane region" description="Helical" evidence="10">
    <location>
        <begin position="75"/>
        <end position="96"/>
    </location>
</feature>
<sequence length="571" mass="59076">MNPGYAVPAVALVVVATVLVGAFGLRMSRTTSDFYVASRTVGPRLNAAAISGEYLSAASFLGIAGLLLAQGPDMLWYPVGYTAGYLVLLLFVAAPLRRSGAYTLPDFAEARLASRPVRRLAGTFVVGVGWLYLLPQLQGAGLTLTVLTGAPDWLGGVIVAAVVTATVAAGGMRSITFVQAFQYWLKLTALLVPVLFLAAAWHADGSPRHAFEEPAAFRDQRTVRVGDRLDLKLDHPLTVTVDGTVDGRPHQDTRLTLPAGTHRIEHGTRLTFAPGTPVPAAHRAPGDALTPSHAESRGERPLYATYGLILATFLGTMGLPHVVVRFYTSPHGVAARRTTVAVLALIGAFYLLPPVYGALGRLYAPELTLTGDADAAVLLLPGRMIGGVGGDLLGALVAGGAFAAFLSTASGLTLAVAGVLTQDVLPSRGVRHFRLGTLIAMAVPLGASALVGGLPVADAVGLAFAVSASSFCPLLVLGIWWRRLTPPGAAAGMLIGGGSAFAAVAATMAGFPGTGTAHALLAWPALWSVPLGFLTMVLVSLATPGRVPVGTAAILARFHLPEELHTEVTTA</sequence>
<dbReference type="InterPro" id="IPR001734">
    <property type="entry name" value="Na/solute_symporter"/>
</dbReference>
<dbReference type="InterPro" id="IPR038377">
    <property type="entry name" value="Na/Glc_symporter_sf"/>
</dbReference>
<dbReference type="CDD" id="cd11480">
    <property type="entry name" value="SLC5sbd_u4"/>
    <property type="match status" value="1"/>
</dbReference>
<evidence type="ECO:0000256" key="6">
    <source>
        <dbReference type="ARBA" id="ARBA00022847"/>
    </source>
</evidence>
<feature type="transmembrane region" description="Helical" evidence="10">
    <location>
        <begin position="460"/>
        <end position="481"/>
    </location>
</feature>
<dbReference type="Proteomes" id="UP000788262">
    <property type="component" value="Unassembled WGS sequence"/>
</dbReference>
<evidence type="ECO:0000313" key="12">
    <source>
        <dbReference type="Proteomes" id="UP000788262"/>
    </source>
</evidence>
<dbReference type="PANTHER" id="PTHR48086:SF6">
    <property type="entry name" value="CATION_ACETATE SYMPORTER ACTP"/>
    <property type="match status" value="1"/>
</dbReference>
<keyword evidence="5 10" id="KW-0812">Transmembrane</keyword>
<feature type="transmembrane region" description="Helical" evidence="10">
    <location>
        <begin position="433"/>
        <end position="454"/>
    </location>
</feature>
<name>A0ABS2VWI9_STRAS</name>
<organism evidence="11 12">
    <name type="scientific">Streptomyces actuosus</name>
    <dbReference type="NCBI Taxonomy" id="1885"/>
    <lineage>
        <taxon>Bacteria</taxon>
        <taxon>Bacillati</taxon>
        <taxon>Actinomycetota</taxon>
        <taxon>Actinomycetes</taxon>
        <taxon>Kitasatosporales</taxon>
        <taxon>Streptomycetaceae</taxon>
        <taxon>Streptomyces</taxon>
    </lineage>
</organism>
<feature type="transmembrane region" description="Helical" evidence="10">
    <location>
        <begin position="6"/>
        <end position="25"/>
    </location>
</feature>
<keyword evidence="4" id="KW-1003">Cell membrane</keyword>
<accession>A0ABS2VWI9</accession>
<dbReference type="RefSeq" id="WP_205385625.1">
    <property type="nucleotide sequence ID" value="NZ_JAFFZS010000026.1"/>
</dbReference>
<keyword evidence="8 10" id="KW-0472">Membrane</keyword>
<comment type="subcellular location">
    <subcellularLocation>
        <location evidence="1">Cell membrane</location>
        <topology evidence="1">Multi-pass membrane protein</topology>
    </subcellularLocation>
</comment>
<feature type="transmembrane region" description="Helical" evidence="10">
    <location>
        <begin position="183"/>
        <end position="203"/>
    </location>
</feature>
<evidence type="ECO:0000256" key="1">
    <source>
        <dbReference type="ARBA" id="ARBA00004651"/>
    </source>
</evidence>
<evidence type="ECO:0000256" key="3">
    <source>
        <dbReference type="ARBA" id="ARBA00022448"/>
    </source>
</evidence>
<dbReference type="PROSITE" id="PS50283">
    <property type="entry name" value="NA_SOLUT_SYMP_3"/>
    <property type="match status" value="1"/>
</dbReference>
<keyword evidence="6" id="KW-0769">Symport</keyword>
<keyword evidence="3" id="KW-0813">Transport</keyword>
<comment type="caution">
    <text evidence="11">The sequence shown here is derived from an EMBL/GenBank/DDBJ whole genome shotgun (WGS) entry which is preliminary data.</text>
</comment>
<feature type="transmembrane region" description="Helical" evidence="10">
    <location>
        <begin position="392"/>
        <end position="421"/>
    </location>
</feature>
<evidence type="ECO:0000256" key="7">
    <source>
        <dbReference type="ARBA" id="ARBA00022989"/>
    </source>
</evidence>
<protein>
    <submittedName>
        <fullName evidence="11">Cation acetate symporter</fullName>
    </submittedName>
</protein>
<evidence type="ECO:0000256" key="9">
    <source>
        <dbReference type="RuleBase" id="RU362091"/>
    </source>
</evidence>
<dbReference type="InterPro" id="IPR050277">
    <property type="entry name" value="Sodium:Solute_Symporter"/>
</dbReference>
<dbReference type="Pfam" id="PF00474">
    <property type="entry name" value="SSF"/>
    <property type="match status" value="2"/>
</dbReference>
<evidence type="ECO:0000256" key="8">
    <source>
        <dbReference type="ARBA" id="ARBA00023136"/>
    </source>
</evidence>
<gene>
    <name evidence="11" type="ORF">JS756_25975</name>
</gene>
<evidence type="ECO:0000313" key="11">
    <source>
        <dbReference type="EMBL" id="MBN0047491.1"/>
    </source>
</evidence>
<feature type="transmembrane region" description="Helical" evidence="10">
    <location>
        <begin position="339"/>
        <end position="359"/>
    </location>
</feature>
<evidence type="ECO:0000256" key="10">
    <source>
        <dbReference type="SAM" id="Phobius"/>
    </source>
</evidence>
<dbReference type="Gene3D" id="1.20.1730.10">
    <property type="entry name" value="Sodium/glucose cotransporter"/>
    <property type="match status" value="1"/>
</dbReference>
<comment type="similarity">
    <text evidence="2 9">Belongs to the sodium:solute symporter (SSF) (TC 2.A.21) family.</text>
</comment>
<feature type="transmembrane region" description="Helical" evidence="10">
    <location>
        <begin position="153"/>
        <end position="171"/>
    </location>
</feature>
<reference evidence="11 12" key="1">
    <citation type="submission" date="2021-02" db="EMBL/GenBank/DDBJ databases">
        <title>Whole genome sequencing of Streptomyces actuosus VRA1.</title>
        <authorList>
            <person name="Sen G."/>
            <person name="Sen A."/>
        </authorList>
    </citation>
    <scope>NUCLEOTIDE SEQUENCE [LARGE SCALE GENOMIC DNA]</scope>
    <source>
        <strain evidence="11 12">VRA1</strain>
    </source>
</reference>
<keyword evidence="12" id="KW-1185">Reference proteome</keyword>
<evidence type="ECO:0000256" key="5">
    <source>
        <dbReference type="ARBA" id="ARBA00022692"/>
    </source>
</evidence>
<dbReference type="EMBL" id="JAFFZS010000026">
    <property type="protein sequence ID" value="MBN0047491.1"/>
    <property type="molecule type" value="Genomic_DNA"/>
</dbReference>
<feature type="transmembrane region" description="Helical" evidence="10">
    <location>
        <begin position="45"/>
        <end position="69"/>
    </location>
</feature>
<feature type="transmembrane region" description="Helical" evidence="10">
    <location>
        <begin position="303"/>
        <end position="327"/>
    </location>
</feature>
<evidence type="ECO:0000256" key="2">
    <source>
        <dbReference type="ARBA" id="ARBA00006434"/>
    </source>
</evidence>
<keyword evidence="7 10" id="KW-1133">Transmembrane helix</keyword>